<name>A0A1J0LV51_THEBO</name>
<dbReference type="Pfam" id="PF11483">
    <property type="entry name" value="DUF3209"/>
    <property type="match status" value="1"/>
</dbReference>
<sequence length="121" mass="13828">MACHELSALRIALGELLEKDAHDLAHEREELAPVLEGRPEIRRLSEAKTLPAMEAALREALLHLEEQAARAPEEPYWRGLLLTAEAALSRLQAMRREMEALYGDLDALHHRLHRLFPRKRG</sequence>
<dbReference type="Gene3D" id="6.10.140.1220">
    <property type="match status" value="1"/>
</dbReference>
<dbReference type="SUPFAM" id="SSF46966">
    <property type="entry name" value="Spectrin repeat"/>
    <property type="match status" value="1"/>
</dbReference>
<evidence type="ECO:0000256" key="1">
    <source>
        <dbReference type="SAM" id="Coils"/>
    </source>
</evidence>
<accession>A0A1J0LV51</accession>
<protein>
    <submittedName>
        <fullName evidence="2">Uncharacterized protein</fullName>
    </submittedName>
</protein>
<evidence type="ECO:0000313" key="2">
    <source>
        <dbReference type="EMBL" id="APD10297.1"/>
    </source>
</evidence>
<reference evidence="3" key="1">
    <citation type="submission" date="2016-06" db="EMBL/GenBank/DDBJ databases">
        <title>Whole genome sequencing of Thermus brockianus strain GE-1.</title>
        <authorList>
            <person name="Schaefers C."/>
            <person name="Blank S."/>
            <person name="Wiebusch S."/>
            <person name="Elleuche S."/>
            <person name="Antranikian G."/>
        </authorList>
    </citation>
    <scope>NUCLEOTIDE SEQUENCE [LARGE SCALE GENOMIC DNA]</scope>
    <source>
        <strain evidence="3">GE-1</strain>
        <plasmid evidence="3">ptb1</plasmid>
    </source>
</reference>
<dbReference type="EMBL" id="CP016313">
    <property type="protein sequence ID" value="APD10297.1"/>
    <property type="molecule type" value="Genomic_DNA"/>
</dbReference>
<dbReference type="AlphaFoldDB" id="A0A1J0LV51"/>
<keyword evidence="2" id="KW-0614">Plasmid</keyword>
<feature type="coiled-coil region" evidence="1">
    <location>
        <begin position="81"/>
        <end position="111"/>
    </location>
</feature>
<proteinExistence type="predicted"/>
<dbReference type="KEGG" id="tbc:A0O31_02263"/>
<dbReference type="OrthoDB" id="329033at2"/>
<keyword evidence="1" id="KW-0175">Coiled coil</keyword>
<evidence type="ECO:0000313" key="3">
    <source>
        <dbReference type="Proteomes" id="UP000182993"/>
    </source>
</evidence>
<dbReference type="Proteomes" id="UP000182993">
    <property type="component" value="Plasmid pTB1"/>
</dbReference>
<dbReference type="InterPro" id="IPR021577">
    <property type="entry name" value="DUF3209"/>
</dbReference>
<organism evidence="2 3">
    <name type="scientific">Thermus brockianus</name>
    <dbReference type="NCBI Taxonomy" id="56956"/>
    <lineage>
        <taxon>Bacteria</taxon>
        <taxon>Thermotogati</taxon>
        <taxon>Deinococcota</taxon>
        <taxon>Deinococci</taxon>
        <taxon>Thermales</taxon>
        <taxon>Thermaceae</taxon>
        <taxon>Thermus</taxon>
    </lineage>
</organism>
<geneLocation type="plasmid" evidence="3">
    <name>ptb1</name>
</geneLocation>
<dbReference type="RefSeq" id="WP_071677996.1">
    <property type="nucleotide sequence ID" value="NZ_CP016313.1"/>
</dbReference>
<gene>
    <name evidence="2" type="ORF">A0O31_02263</name>
</gene>